<dbReference type="EMBL" id="AYKW01000005">
    <property type="protein sequence ID" value="PIL34317.1"/>
    <property type="molecule type" value="Genomic_DNA"/>
</dbReference>
<reference evidence="1 2" key="1">
    <citation type="journal article" date="2015" name="Sci. Rep.">
        <title>Chromosome-level genome map provides insights into diverse defense mechanisms in the medicinal fungus Ganoderma sinense.</title>
        <authorList>
            <person name="Zhu Y."/>
            <person name="Xu J."/>
            <person name="Sun C."/>
            <person name="Zhou S."/>
            <person name="Xu H."/>
            <person name="Nelson D.R."/>
            <person name="Qian J."/>
            <person name="Song J."/>
            <person name="Luo H."/>
            <person name="Xiang L."/>
            <person name="Li Y."/>
            <person name="Xu Z."/>
            <person name="Ji A."/>
            <person name="Wang L."/>
            <person name="Lu S."/>
            <person name="Hayward A."/>
            <person name="Sun W."/>
            <person name="Li X."/>
            <person name="Schwartz D.C."/>
            <person name="Wang Y."/>
            <person name="Chen S."/>
        </authorList>
    </citation>
    <scope>NUCLEOTIDE SEQUENCE [LARGE SCALE GENOMIC DNA]</scope>
    <source>
        <strain evidence="1 2">ZZ0214-1</strain>
    </source>
</reference>
<name>A0A2G8SKP0_9APHY</name>
<comment type="caution">
    <text evidence="1">The sequence shown here is derived from an EMBL/GenBank/DDBJ whole genome shotgun (WGS) entry which is preliminary data.</text>
</comment>
<dbReference type="Proteomes" id="UP000230002">
    <property type="component" value="Unassembled WGS sequence"/>
</dbReference>
<keyword evidence="2" id="KW-1185">Reference proteome</keyword>
<evidence type="ECO:0000313" key="2">
    <source>
        <dbReference type="Proteomes" id="UP000230002"/>
    </source>
</evidence>
<protein>
    <submittedName>
        <fullName evidence="1">Uncharacterized protein</fullName>
    </submittedName>
</protein>
<gene>
    <name evidence="1" type="ORF">GSI_03092</name>
</gene>
<dbReference type="OrthoDB" id="10548067at2759"/>
<organism evidence="1 2">
    <name type="scientific">Ganoderma sinense ZZ0214-1</name>
    <dbReference type="NCBI Taxonomy" id="1077348"/>
    <lineage>
        <taxon>Eukaryota</taxon>
        <taxon>Fungi</taxon>
        <taxon>Dikarya</taxon>
        <taxon>Basidiomycota</taxon>
        <taxon>Agaricomycotina</taxon>
        <taxon>Agaricomycetes</taxon>
        <taxon>Polyporales</taxon>
        <taxon>Polyporaceae</taxon>
        <taxon>Ganoderma</taxon>
    </lineage>
</organism>
<evidence type="ECO:0000313" key="1">
    <source>
        <dbReference type="EMBL" id="PIL34317.1"/>
    </source>
</evidence>
<proteinExistence type="predicted"/>
<sequence>MKDDERVYSLVRQATPPRYRIRDEVDVCAVSGRKHTHKIVMGGPGTQKQDIGLILSVCPNPHSSRCARHLKPLKLQMSLTTRLGLLLDLAALQPPPFESEMFARWCCQATISLLARDTAALQEGPALGPGVFAAFTVNIPGLEDLPRFSDDVDAGNLMVRTRAQPTVVVADGEEVDVVLVIYEIDRIGPYRVVAKGKKLGALVGFTFRQPAVIRALGLAPNSRQLSSYLMYEPFQQAWTKAVQPCQTVMVCEGGGAIYRHPRVNVTLWLDEYVKYIYPDWVRQGLALHDLAAVAAENGGAAGLVARGGRGEAAPAPRSAAVNAKRPLLALPAPGPSDKSKCSLLALPAPAPSVKPKRPLLALPTPIAKPKCATFALSVSKAEKTQDRETAPNTNAGLATARLRSGNSATAPTIIDLTAMDTIHLKTCKCKRSLEHPEPLVKVTIEHQESGPRRRRQRRLQVAVKLEGKGTEREPYVL</sequence>
<accession>A0A2G8SKP0</accession>
<dbReference type="AlphaFoldDB" id="A0A2G8SKP0"/>